<dbReference type="InterPro" id="IPR035999">
    <property type="entry name" value="Sec7_dom_sf"/>
</dbReference>
<accession>A0A8H3IVN1</accession>
<feature type="region of interest" description="Disordered" evidence="6">
    <location>
        <begin position="1699"/>
        <end position="1736"/>
    </location>
</feature>
<dbReference type="PANTHER" id="PTHR10663:SF375">
    <property type="entry name" value="LD29171P"/>
    <property type="match status" value="1"/>
</dbReference>
<dbReference type="Proteomes" id="UP000664169">
    <property type="component" value="Unassembled WGS sequence"/>
</dbReference>
<comment type="subcellular location">
    <subcellularLocation>
        <location evidence="5">Cytoplasmic vesicle</location>
        <location evidence="5">COPI-coated vesicle membrane</location>
    </subcellularLocation>
</comment>
<dbReference type="Pfam" id="PF12783">
    <property type="entry name" value="Sec7-like_HUS"/>
    <property type="match status" value="1"/>
</dbReference>
<sequence>MSQIDGDNIATDDNYIEELQHNGFAASPREETSDGQQSGQDYTREHIGTRRHHENDEASEVSSRASLDVPRNGFFSPHDAPIQIESSPIHHGAETPRSQDQKPLEPFPGSSVATTSQEQVDYREEIETGSASEEPEAPPVKAVPPLRRPSTLPSMVFVVTALETIGSSKEARKRKQFGDSVHTALAAIKKNEPVDPEVIFEPLRLATETGNVQLTSTALDCIGKLITYSYFVMPVMPPEEDVTEKPPIPLIERAIDTICDCFQDETTSGDVQLQIMKSLLAAILNDKIIVHGAGLLKAIRQVYNIFLLSRSVPNQQVAQGTLTQMVGTVFERVRVRLSQKEAALNMNKTLSGANTANGSQMDLHSAIIVTDTDTLTNEDEGDTTSEVAPASTSEDQRSQEPREHMTLQSFENAKNFDDTRIGDNVATTVTRAPTFSEKQRTPSGQYTNGEGSALEEEEDEDEIYVKDAFLVFRSMCRLSTKILPQEQLQDLRSQNMRSKLISLSILRMLMNNNMEVFTSPLVTIRGSANEPTSFGQAINQYLRLALSRNGSSAVRQVFEIGCEIFWLMLKDMRVMLKREIEVFLKEIYFAILERRNAPQFQKLYIMKILRRLSNEPRAQVEVYLNYDCDRTALDNMFQKMIEVLSKFCTVPITVSAQYQQLWQEQQNKELEADLDWREAGELPPSLNTATLAQNPHADNDFPVDFVLKQNALESLVRTLRSLMAWSQEGLAATEVKIADTDARSSLEDPRASFDPNSKVGRSPQVSGLDVSQTPETPLLDDDPSQFEKAKQRKTALMNGIRQFNFKPKRGIKVLISDGFIPDDTPESIAAFILNSEDLDKVAIGEYLGEGEPQNVAIMHAFVDQMDFTKRHFVDSLRYFLQSFRLPGEAQKIDRFMLKFAERYMTGNPGAFANADTAYVLAYSVILLNTDQHSTKMKGRRMTLEDFVKNNRGINDNADLPEEYLKGIYDEIAHNEIVLNTEREHAAALGITLPVSTGIASGFFSRDLESEAAHQADQEMSSKTEQRLKMMLRGQKRLASKAGAPKYIPATSFRHAGSMFDVTWMSFLSAFSGQMQNTTNLETLKLVMEGLKLAIKLSCMFDLETPRVAFVTYLANLTNLSNPRAMQAKNLEALKILLDLALSEGNMLKTSWVDILTCVSQIDRLQLITGGVDEDIVPDVRKGSIIDSGKSTPTPGRRSQTANRRPRPGPTGLAYQSEIMQETTSTSMIRTVDKIFSGTAELTGDAMVHFARALSEVSWNEIQSSGHTESPRMYSLQKLVEISYYNMGRVRFEWTNIWQVLGEHFNEVGCHNNTNIVFFALDSLRQLSKRFMEIEELPGFKFQKDFLKPFEHVITNSTVVIVKDMVLRCLIQMIQANGDNIRSGWKTMFGVFTVAAREPYEALVNLSFDQVTHIYNTRFGVVISQGAFADLIVCLTEFSKNFDFPKISLRAVETLKSTVPRMLKTPECPLYQNMHSISAPEQNENPLSPLANRQTQEEQYWFPVLFAFHDILMTGEDLEVRSQALNYLFDTLIKYGGDFPPQFWDTLWRQLLYPIFMVLRSRSEMTKVLNHEDLSVWLSTTMIQALRNMMALFTHYFDSLEYMLDRFLDLLALCICQENDTIARIGSNCMQTLILQNVTKFQLEHWHQIVTAFVHLFERTTAHQLFTATNPNWQATANEDDGFRRASQGEADNVLAVGEHMKNTRSPSPNPNGTNGDVHTTEEAESAMQPPASPENGTEMVAEPNIPVVPNNGSQQIAVTPARRRFFNKIITKCVLQLLMIETVNELFSNNEVYAQIPSPELLRLMALLKKSYMFAKRFNNDNELRRRLYQHGFMKQPPNLLKQESGSAATYVSILVRMYFDDSDERRRSRTETEAALIPLCVEIIRSYIDLDDETQHRNIVAWRPVVIDIMEGYSNFPLEDFERHVEKFYELAVGLLNRDLGQEVRVALQIFLRRVGEVRMGMQPLPTPAQTPTSPRSASSAFFGRSTSWTR</sequence>
<keyword evidence="4" id="KW-0472">Membrane</keyword>
<gene>
    <name evidence="8" type="ORF">GOMPHAMPRED_005185</name>
</gene>
<dbReference type="InterPro" id="IPR000904">
    <property type="entry name" value="Sec7_dom"/>
</dbReference>
<feature type="region of interest" description="Disordered" evidence="6">
    <location>
        <begin position="1964"/>
        <end position="1992"/>
    </location>
</feature>
<evidence type="ECO:0000313" key="9">
    <source>
        <dbReference type="Proteomes" id="UP000664169"/>
    </source>
</evidence>
<dbReference type="SMART" id="SM00222">
    <property type="entry name" value="Sec7"/>
    <property type="match status" value="1"/>
</dbReference>
<dbReference type="EMBL" id="CAJPDQ010000030">
    <property type="protein sequence ID" value="CAF9928629.1"/>
    <property type="molecule type" value="Genomic_DNA"/>
</dbReference>
<feature type="region of interest" description="Disordered" evidence="6">
    <location>
        <begin position="741"/>
        <end position="785"/>
    </location>
</feature>
<comment type="caution">
    <text evidence="8">The sequence shown here is derived from an EMBL/GenBank/DDBJ whole genome shotgun (WGS) entry which is preliminary data.</text>
</comment>
<dbReference type="PANTHER" id="PTHR10663">
    <property type="entry name" value="GUANYL-NUCLEOTIDE EXCHANGE FACTOR"/>
    <property type="match status" value="1"/>
</dbReference>
<dbReference type="FunFam" id="1.10.220.20:FF:000002">
    <property type="entry name" value="Brefeldin A-inhibited guanine nucleotide-exchange protein 1"/>
    <property type="match status" value="1"/>
</dbReference>
<organism evidence="8 9">
    <name type="scientific">Gomphillus americanus</name>
    <dbReference type="NCBI Taxonomy" id="1940652"/>
    <lineage>
        <taxon>Eukaryota</taxon>
        <taxon>Fungi</taxon>
        <taxon>Dikarya</taxon>
        <taxon>Ascomycota</taxon>
        <taxon>Pezizomycotina</taxon>
        <taxon>Lecanoromycetes</taxon>
        <taxon>OSLEUM clade</taxon>
        <taxon>Ostropomycetidae</taxon>
        <taxon>Ostropales</taxon>
        <taxon>Graphidaceae</taxon>
        <taxon>Gomphilloideae</taxon>
        <taxon>Gomphillus</taxon>
    </lineage>
</organism>
<evidence type="ECO:0000256" key="5">
    <source>
        <dbReference type="ARBA" id="ARBA00060451"/>
    </source>
</evidence>
<dbReference type="InterPro" id="IPR015403">
    <property type="entry name" value="Mon2/Sec7/BIG1-like_HDS"/>
</dbReference>
<dbReference type="GO" id="GO:0005085">
    <property type="term" value="F:guanyl-nucleotide exchange factor activity"/>
    <property type="evidence" value="ECO:0007669"/>
    <property type="project" value="InterPro"/>
</dbReference>
<dbReference type="Pfam" id="PF20252">
    <property type="entry name" value="BIG2_C"/>
    <property type="match status" value="1"/>
</dbReference>
<dbReference type="PROSITE" id="PS50190">
    <property type="entry name" value="SEC7"/>
    <property type="match status" value="1"/>
</dbReference>
<dbReference type="InterPro" id="IPR046455">
    <property type="entry name" value="Sec7/BIG1-like_C"/>
</dbReference>
<evidence type="ECO:0000256" key="4">
    <source>
        <dbReference type="ARBA" id="ARBA00023136"/>
    </source>
</evidence>
<protein>
    <recommendedName>
        <fullName evidence="7">SEC7 domain-containing protein</fullName>
    </recommendedName>
</protein>
<dbReference type="SUPFAM" id="SSF48425">
    <property type="entry name" value="Sec7 domain"/>
    <property type="match status" value="1"/>
</dbReference>
<dbReference type="GO" id="GO:0032012">
    <property type="term" value="P:regulation of ARF protein signal transduction"/>
    <property type="evidence" value="ECO:0007669"/>
    <property type="project" value="InterPro"/>
</dbReference>
<dbReference type="InterPro" id="IPR032691">
    <property type="entry name" value="Mon2/Sec7/BIG1-like_HUS"/>
</dbReference>
<dbReference type="GO" id="GO:0015031">
    <property type="term" value="P:protein transport"/>
    <property type="evidence" value="ECO:0007669"/>
    <property type="project" value="UniProtKB-KW"/>
</dbReference>
<dbReference type="InterPro" id="IPR023394">
    <property type="entry name" value="Sec7_C_sf"/>
</dbReference>
<keyword evidence="1" id="KW-0813">Transport</keyword>
<name>A0A8H3IVN1_9LECA</name>
<dbReference type="Gene3D" id="1.10.1000.11">
    <property type="entry name" value="Arf Nucleotide-binding Site Opener,domain 2"/>
    <property type="match status" value="1"/>
</dbReference>
<keyword evidence="3" id="KW-0653">Protein transport</keyword>
<dbReference type="GO" id="GO:0030663">
    <property type="term" value="C:COPI-coated vesicle membrane"/>
    <property type="evidence" value="ECO:0007669"/>
    <property type="project" value="UniProtKB-SubCell"/>
</dbReference>
<feature type="compositionally biased region" description="Polar residues" evidence="6">
    <location>
        <begin position="1703"/>
        <end position="1717"/>
    </location>
</feature>
<feature type="compositionally biased region" description="Basic and acidic residues" evidence="6">
    <location>
        <begin position="42"/>
        <end position="56"/>
    </location>
</feature>
<feature type="compositionally biased region" description="Polar residues" evidence="6">
    <location>
        <begin position="441"/>
        <end position="450"/>
    </location>
</feature>
<dbReference type="CDD" id="cd00171">
    <property type="entry name" value="Sec7"/>
    <property type="match status" value="1"/>
</dbReference>
<feature type="region of interest" description="Disordered" evidence="6">
    <location>
        <begin position="1"/>
        <end position="146"/>
    </location>
</feature>
<dbReference type="OrthoDB" id="18431at2759"/>
<evidence type="ECO:0000256" key="3">
    <source>
        <dbReference type="ARBA" id="ARBA00022927"/>
    </source>
</evidence>
<dbReference type="InterPro" id="IPR016024">
    <property type="entry name" value="ARM-type_fold"/>
</dbReference>
<feature type="region of interest" description="Disordered" evidence="6">
    <location>
        <begin position="1182"/>
        <end position="1211"/>
    </location>
</feature>
<feature type="compositionally biased region" description="Polar residues" evidence="6">
    <location>
        <begin position="1969"/>
        <end position="1992"/>
    </location>
</feature>
<dbReference type="Gene3D" id="1.10.220.20">
    <property type="match status" value="1"/>
</dbReference>
<feature type="compositionally biased region" description="Polar residues" evidence="6">
    <location>
        <begin position="763"/>
        <end position="775"/>
    </location>
</feature>
<evidence type="ECO:0000256" key="2">
    <source>
        <dbReference type="ARBA" id="ARBA00022490"/>
    </source>
</evidence>
<dbReference type="SUPFAM" id="SSF48371">
    <property type="entry name" value="ARM repeat"/>
    <property type="match status" value="1"/>
</dbReference>
<keyword evidence="2" id="KW-0963">Cytoplasm</keyword>
<evidence type="ECO:0000256" key="1">
    <source>
        <dbReference type="ARBA" id="ARBA00022448"/>
    </source>
</evidence>
<dbReference type="FunFam" id="1.10.1000.11:FF:000003">
    <property type="entry name" value="Brefeldin A-inhibited guanine nucleotide-exchange protein 1"/>
    <property type="match status" value="1"/>
</dbReference>
<feature type="region of interest" description="Disordered" evidence="6">
    <location>
        <begin position="374"/>
        <end position="459"/>
    </location>
</feature>
<dbReference type="Pfam" id="PF09324">
    <property type="entry name" value="Sec7-like_HDS"/>
    <property type="match status" value="1"/>
</dbReference>
<keyword evidence="9" id="KW-1185">Reference proteome</keyword>
<dbReference type="Pfam" id="PF16213">
    <property type="entry name" value="DCB"/>
    <property type="match status" value="1"/>
</dbReference>
<evidence type="ECO:0000256" key="6">
    <source>
        <dbReference type="SAM" id="MobiDB-lite"/>
    </source>
</evidence>
<feature type="domain" description="SEC7" evidence="7">
    <location>
        <begin position="785"/>
        <end position="974"/>
    </location>
</feature>
<feature type="compositionally biased region" description="Basic and acidic residues" evidence="6">
    <location>
        <begin position="394"/>
        <end position="405"/>
    </location>
</feature>
<reference evidence="8" key="1">
    <citation type="submission" date="2021-03" db="EMBL/GenBank/DDBJ databases">
        <authorList>
            <person name="Tagirdzhanova G."/>
        </authorList>
    </citation>
    <scope>NUCLEOTIDE SEQUENCE</scope>
</reference>
<feature type="compositionally biased region" description="Basic and acidic residues" evidence="6">
    <location>
        <begin position="741"/>
        <end position="751"/>
    </location>
</feature>
<evidence type="ECO:0000259" key="7">
    <source>
        <dbReference type="PROSITE" id="PS50190"/>
    </source>
</evidence>
<feature type="compositionally biased region" description="Polar residues" evidence="6">
    <location>
        <begin position="384"/>
        <end position="393"/>
    </location>
</feature>
<proteinExistence type="predicted"/>
<feature type="compositionally biased region" description="Basic and acidic residues" evidence="6">
    <location>
        <begin position="91"/>
        <end position="103"/>
    </location>
</feature>
<dbReference type="InterPro" id="IPR032629">
    <property type="entry name" value="DCB_dom"/>
</dbReference>
<feature type="compositionally biased region" description="Polar residues" evidence="6">
    <location>
        <begin position="1188"/>
        <end position="1202"/>
    </location>
</feature>
<dbReference type="Pfam" id="PF01369">
    <property type="entry name" value="Sec7"/>
    <property type="match status" value="1"/>
</dbReference>
<evidence type="ECO:0000313" key="8">
    <source>
        <dbReference type="EMBL" id="CAF9928629.1"/>
    </source>
</evidence>